<dbReference type="EMBL" id="HE612858">
    <property type="protein sequence ID" value="CCE62489.1"/>
    <property type="molecule type" value="Genomic_DNA"/>
</dbReference>
<evidence type="ECO:0000256" key="3">
    <source>
        <dbReference type="PROSITE-ProRule" id="PRU00221"/>
    </source>
</evidence>
<accession>G8BRW3</accession>
<proteinExistence type="predicted"/>
<dbReference type="AlphaFoldDB" id="G8BRW3"/>
<dbReference type="SMART" id="SM00320">
    <property type="entry name" value="WD40"/>
    <property type="match status" value="4"/>
</dbReference>
<dbReference type="InterPro" id="IPR015943">
    <property type="entry name" value="WD40/YVTN_repeat-like_dom_sf"/>
</dbReference>
<keyword evidence="5" id="KW-1185">Reference proteome</keyword>
<dbReference type="HOGENOM" id="CLU_037323_3_1_1"/>
<dbReference type="PROSITE" id="PS50082">
    <property type="entry name" value="WD_REPEATS_2"/>
    <property type="match status" value="1"/>
</dbReference>
<organism evidence="4 5">
    <name type="scientific">Tetrapisispora phaffii (strain ATCC 24235 / CBS 4417 / NBRC 1672 / NRRL Y-8282 / UCD 70-5)</name>
    <name type="common">Yeast</name>
    <name type="synonym">Fabospora phaffii</name>
    <dbReference type="NCBI Taxonomy" id="1071381"/>
    <lineage>
        <taxon>Eukaryota</taxon>
        <taxon>Fungi</taxon>
        <taxon>Dikarya</taxon>
        <taxon>Ascomycota</taxon>
        <taxon>Saccharomycotina</taxon>
        <taxon>Saccharomycetes</taxon>
        <taxon>Saccharomycetales</taxon>
        <taxon>Saccharomycetaceae</taxon>
        <taxon>Tetrapisispora</taxon>
    </lineage>
</organism>
<dbReference type="GeneID" id="11533507"/>
<gene>
    <name evidence="4" type="primary">TPHA0C03370</name>
    <name evidence="4" type="ordered locus">TPHA_0C03370</name>
</gene>
<evidence type="ECO:0000313" key="4">
    <source>
        <dbReference type="EMBL" id="CCE62489.1"/>
    </source>
</evidence>
<feature type="repeat" description="WD" evidence="3">
    <location>
        <begin position="144"/>
        <end position="186"/>
    </location>
</feature>
<dbReference type="PANTHER" id="PTHR22889:SF0">
    <property type="entry name" value="WD REPEAT-CONTAINING PROTEIN 89"/>
    <property type="match status" value="1"/>
</dbReference>
<evidence type="ECO:0000256" key="2">
    <source>
        <dbReference type="ARBA" id="ARBA00022737"/>
    </source>
</evidence>
<dbReference type="KEGG" id="tpf:TPHA_0C03370"/>
<dbReference type="InterPro" id="IPR036322">
    <property type="entry name" value="WD40_repeat_dom_sf"/>
</dbReference>
<dbReference type="eggNOG" id="KOG1188">
    <property type="taxonomic scope" value="Eukaryota"/>
</dbReference>
<evidence type="ECO:0000313" key="5">
    <source>
        <dbReference type="Proteomes" id="UP000005666"/>
    </source>
</evidence>
<dbReference type="STRING" id="1071381.G8BRW3"/>
<dbReference type="OMA" id="SIHSCGW"/>
<keyword evidence="2" id="KW-0677">Repeat</keyword>
<sequence length="413" mass="46631">MSAKLVNQITFGNDNWCLELKPLYSRGLLCSSSNGSVNLIDWNSPSIIKKFEVGETNINSLRVINNDFENGCIFAATSLASVKIYDVRNGDSPVATIKNDKNSVFLSLESRHDMLVCGTELTGVDAEMFIYDVRYFSKPVRAFVDSHHDDITDIKFHPSDKNILLSGSTDGYTNIYDLAQEDEDEALHQVINYASIHSCGWLSPKRIYTLSHMETFAIHELNDKSDELTEPRPLDFGDIRGQWDCDYVVDLYPGYVAMGKSAENAGELKICGFENEIMNTENHIIIPNAHGDEVIRDVFIPPGNLNNHSDIIYSCGEDGNVNIWHAPRCSSILNVSKDFWNATEQLDVLSDDYNMLVGRNNEQYGENSEIKKHIKPLMITKKSRNIKAKNINRNVIKTNTPQRLVLNLIRICL</sequence>
<dbReference type="Pfam" id="PF00400">
    <property type="entry name" value="WD40"/>
    <property type="match status" value="2"/>
</dbReference>
<dbReference type="InterPro" id="IPR001680">
    <property type="entry name" value="WD40_rpt"/>
</dbReference>
<dbReference type="GO" id="GO:0005829">
    <property type="term" value="C:cytosol"/>
    <property type="evidence" value="ECO:0007669"/>
    <property type="project" value="EnsemblFungi"/>
</dbReference>
<dbReference type="SUPFAM" id="SSF50978">
    <property type="entry name" value="WD40 repeat-like"/>
    <property type="match status" value="1"/>
</dbReference>
<dbReference type="Proteomes" id="UP000005666">
    <property type="component" value="Chromosome 3"/>
</dbReference>
<dbReference type="PANTHER" id="PTHR22889">
    <property type="entry name" value="WD REPEAT-CONTAINING PROTEIN 89"/>
    <property type="match status" value="1"/>
</dbReference>
<dbReference type="PROSITE" id="PS50294">
    <property type="entry name" value="WD_REPEATS_REGION"/>
    <property type="match status" value="1"/>
</dbReference>
<dbReference type="OrthoDB" id="25131at2759"/>
<dbReference type="InterPro" id="IPR039328">
    <property type="entry name" value="WDR89"/>
</dbReference>
<protein>
    <submittedName>
        <fullName evidence="4">Uncharacterized protein</fullName>
    </submittedName>
</protein>
<name>G8BRW3_TETPH</name>
<dbReference type="GO" id="GO:0005634">
    <property type="term" value="C:nucleus"/>
    <property type="evidence" value="ECO:0007669"/>
    <property type="project" value="EnsemblFungi"/>
</dbReference>
<reference evidence="4 5" key="1">
    <citation type="journal article" date="2011" name="Proc. Natl. Acad. Sci. U.S.A.">
        <title>Evolutionary erosion of yeast sex chromosomes by mating-type switching accidents.</title>
        <authorList>
            <person name="Gordon J.L."/>
            <person name="Armisen D."/>
            <person name="Proux-Wera E."/>
            <person name="Oheigeartaigh S.S."/>
            <person name="Byrne K.P."/>
            <person name="Wolfe K.H."/>
        </authorList>
    </citation>
    <scope>NUCLEOTIDE SEQUENCE [LARGE SCALE GENOMIC DNA]</scope>
    <source>
        <strain evidence="5">ATCC 24235 / CBS 4417 / NBRC 1672 / NRRL Y-8282 / UCD 70-5</strain>
    </source>
</reference>
<dbReference type="RefSeq" id="XP_003684923.1">
    <property type="nucleotide sequence ID" value="XM_003684875.1"/>
</dbReference>
<keyword evidence="1 3" id="KW-0853">WD repeat</keyword>
<evidence type="ECO:0000256" key="1">
    <source>
        <dbReference type="ARBA" id="ARBA00022574"/>
    </source>
</evidence>
<dbReference type="Gene3D" id="2.130.10.10">
    <property type="entry name" value="YVTN repeat-like/Quinoprotein amine dehydrogenase"/>
    <property type="match status" value="1"/>
</dbReference>